<evidence type="ECO:0000256" key="7">
    <source>
        <dbReference type="SAM" id="Phobius"/>
    </source>
</evidence>
<feature type="domain" description="ABC3 transporter permease C-terminal" evidence="8">
    <location>
        <begin position="276"/>
        <end position="401"/>
    </location>
</feature>
<proteinExistence type="inferred from homology"/>
<evidence type="ECO:0000256" key="6">
    <source>
        <dbReference type="ARBA" id="ARBA00023136"/>
    </source>
</evidence>
<evidence type="ECO:0000256" key="5">
    <source>
        <dbReference type="ARBA" id="ARBA00022989"/>
    </source>
</evidence>
<feature type="transmembrane region" description="Helical" evidence="7">
    <location>
        <begin position="21"/>
        <end position="45"/>
    </location>
</feature>
<evidence type="ECO:0000259" key="8">
    <source>
        <dbReference type="Pfam" id="PF02687"/>
    </source>
</evidence>
<sequence>MNFPLFVARRYLFSKKSHNAINWVTAISAIGVSVGAMALVVVLSVSNGFNGVVESLFNSFDPDLKVVLVEGKSFSANTPNIKGLKNIPGIADYAEVVEENALFKYSDRQHVGIMKGVGLNYSGMSGIDTMLVEGVFKLKHGDINLALVGEGVAYKLGVGINFSDPIFIYLPKRGQGYTLNPAEEFNKGYVYPSAIFSIPPEFDAKYILVPIALARKLLDYTDQVTSLEIKLKKGADPENAQEEVGKLLGANYKVLTRYQQNEVLYRIMKSEKVVAFFILAFILLVASFNVIMSLSLLVIEKKHDAAILSGLGATPKTIERIFLLEGWLISTIGATIGILLGLGICLAQQHFKLLRLSGSGSFVIDAYPVTIIWSDIAIVFITVLIIGFAAAKIPILFSRKKLLSDESVQNELH</sequence>
<feature type="transmembrane region" description="Helical" evidence="7">
    <location>
        <begin position="371"/>
        <end position="391"/>
    </location>
</feature>
<keyword evidence="6 7" id="KW-0472">Membrane</keyword>
<dbReference type="Pfam" id="PF02687">
    <property type="entry name" value="FtsX"/>
    <property type="match status" value="1"/>
</dbReference>
<dbReference type="RefSeq" id="WP_092439537.1">
    <property type="nucleotide sequence ID" value="NZ_FMYP01000051.1"/>
</dbReference>
<keyword evidence="10" id="KW-0449">Lipoprotein</keyword>
<evidence type="ECO:0000313" key="11">
    <source>
        <dbReference type="Proteomes" id="UP000199452"/>
    </source>
</evidence>
<gene>
    <name evidence="10" type="ORF">SAMN05216323_105119</name>
</gene>
<feature type="domain" description="MacB-like periplasmic core" evidence="9">
    <location>
        <begin position="25"/>
        <end position="246"/>
    </location>
</feature>
<evidence type="ECO:0000256" key="2">
    <source>
        <dbReference type="ARBA" id="ARBA00005236"/>
    </source>
</evidence>
<dbReference type="Pfam" id="PF12704">
    <property type="entry name" value="MacB_PCD"/>
    <property type="match status" value="1"/>
</dbReference>
<feature type="transmembrane region" description="Helical" evidence="7">
    <location>
        <begin position="273"/>
        <end position="299"/>
    </location>
</feature>
<reference evidence="10 11" key="1">
    <citation type="submission" date="2016-09" db="EMBL/GenBank/DDBJ databases">
        <authorList>
            <person name="Capua I."/>
            <person name="De Benedictis P."/>
            <person name="Joannis T."/>
            <person name="Lombin L.H."/>
            <person name="Cattoli G."/>
        </authorList>
    </citation>
    <scope>NUCLEOTIDE SEQUENCE [LARGE SCALE GENOMIC DNA]</scope>
    <source>
        <strain evidence="10 11">A7P-90m</strain>
    </source>
</reference>
<dbReference type="STRING" id="1640674.SAMN05216323_105119"/>
<dbReference type="EMBL" id="FMYP01000051">
    <property type="protein sequence ID" value="SDC78700.1"/>
    <property type="molecule type" value="Genomic_DNA"/>
</dbReference>
<evidence type="ECO:0000259" key="9">
    <source>
        <dbReference type="Pfam" id="PF12704"/>
    </source>
</evidence>
<dbReference type="InterPro" id="IPR003838">
    <property type="entry name" value="ABC3_permease_C"/>
</dbReference>
<evidence type="ECO:0000256" key="4">
    <source>
        <dbReference type="ARBA" id="ARBA00022692"/>
    </source>
</evidence>
<evidence type="ECO:0000256" key="3">
    <source>
        <dbReference type="ARBA" id="ARBA00022475"/>
    </source>
</evidence>
<protein>
    <submittedName>
        <fullName evidence="10">Lipoprotein-releasing system permease protein</fullName>
    </submittedName>
</protein>
<dbReference type="InterPro" id="IPR025857">
    <property type="entry name" value="MacB_PCD"/>
</dbReference>
<dbReference type="Proteomes" id="UP000199452">
    <property type="component" value="Unassembled WGS sequence"/>
</dbReference>
<dbReference type="PANTHER" id="PTHR30489">
    <property type="entry name" value="LIPOPROTEIN-RELEASING SYSTEM TRANSMEMBRANE PROTEIN LOLE"/>
    <property type="match status" value="1"/>
</dbReference>
<name>A0A1G6PEN1_9BACT</name>
<dbReference type="GO" id="GO:0044874">
    <property type="term" value="P:lipoprotein localization to outer membrane"/>
    <property type="evidence" value="ECO:0007669"/>
    <property type="project" value="TreeGrafter"/>
</dbReference>
<keyword evidence="4 7" id="KW-0812">Transmembrane</keyword>
<evidence type="ECO:0000256" key="1">
    <source>
        <dbReference type="ARBA" id="ARBA00004651"/>
    </source>
</evidence>
<accession>A0A1G6PEN1</accession>
<dbReference type="PANTHER" id="PTHR30489:SF0">
    <property type="entry name" value="LIPOPROTEIN-RELEASING SYSTEM TRANSMEMBRANE PROTEIN LOLE"/>
    <property type="match status" value="1"/>
</dbReference>
<feature type="transmembrane region" description="Helical" evidence="7">
    <location>
        <begin position="326"/>
        <end position="351"/>
    </location>
</feature>
<dbReference type="AlphaFoldDB" id="A0A1G6PEN1"/>
<evidence type="ECO:0000313" key="10">
    <source>
        <dbReference type="EMBL" id="SDC78700.1"/>
    </source>
</evidence>
<dbReference type="GO" id="GO:0098797">
    <property type="term" value="C:plasma membrane protein complex"/>
    <property type="evidence" value="ECO:0007669"/>
    <property type="project" value="TreeGrafter"/>
</dbReference>
<organism evidence="10 11">
    <name type="scientific">Williamwhitmania taraxaci</name>
    <dbReference type="NCBI Taxonomy" id="1640674"/>
    <lineage>
        <taxon>Bacteria</taxon>
        <taxon>Pseudomonadati</taxon>
        <taxon>Bacteroidota</taxon>
        <taxon>Bacteroidia</taxon>
        <taxon>Bacteroidales</taxon>
        <taxon>Williamwhitmaniaceae</taxon>
        <taxon>Williamwhitmania</taxon>
    </lineage>
</organism>
<dbReference type="OrthoDB" id="1522724at2"/>
<comment type="subcellular location">
    <subcellularLocation>
        <location evidence="1">Cell membrane</location>
        <topology evidence="1">Multi-pass membrane protein</topology>
    </subcellularLocation>
</comment>
<dbReference type="InterPro" id="IPR051447">
    <property type="entry name" value="Lipoprotein-release_system"/>
</dbReference>
<keyword evidence="11" id="KW-1185">Reference proteome</keyword>
<keyword evidence="3" id="KW-1003">Cell membrane</keyword>
<keyword evidence="5 7" id="KW-1133">Transmembrane helix</keyword>
<comment type="similarity">
    <text evidence="2">Belongs to the ABC-4 integral membrane protein family. LolC/E subfamily.</text>
</comment>